<feature type="region of interest" description="Disordered" evidence="16">
    <location>
        <begin position="76"/>
        <end position="121"/>
    </location>
</feature>
<comment type="catalytic activity">
    <reaction evidence="13 14">
        <text>ATP + (deoxyribonucleotide)n-3'-hydroxyl + 5'-phospho-(deoxyribonucleotide)m = (deoxyribonucleotide)n+m + AMP + diphosphate.</text>
        <dbReference type="EC" id="6.5.1.1"/>
    </reaction>
</comment>
<dbReference type="Pfam" id="PF04675">
    <property type="entry name" value="DNA_ligase_A_N"/>
    <property type="match status" value="1"/>
</dbReference>
<dbReference type="InterPro" id="IPR012308">
    <property type="entry name" value="DNA_ligase_ATP-dep_N"/>
</dbReference>
<dbReference type="Gene3D" id="2.40.50.140">
    <property type="entry name" value="Nucleic acid-binding proteins"/>
    <property type="match status" value="1"/>
</dbReference>
<keyword evidence="12" id="KW-0131">Cell cycle</keyword>
<dbReference type="NCBIfam" id="TIGR00574">
    <property type="entry name" value="dnl1"/>
    <property type="match status" value="1"/>
</dbReference>
<evidence type="ECO:0000256" key="5">
    <source>
        <dbReference type="ARBA" id="ARBA00022705"/>
    </source>
</evidence>
<dbReference type="GO" id="GO:0051301">
    <property type="term" value="P:cell division"/>
    <property type="evidence" value="ECO:0007669"/>
    <property type="project" value="UniProtKB-KW"/>
</dbReference>
<dbReference type="FunFam" id="2.40.50.140:FF:000062">
    <property type="entry name" value="DNA ligase"/>
    <property type="match status" value="1"/>
</dbReference>
<dbReference type="GO" id="GO:0005739">
    <property type="term" value="C:mitochondrion"/>
    <property type="evidence" value="ECO:0007669"/>
    <property type="project" value="TreeGrafter"/>
</dbReference>
<evidence type="ECO:0000256" key="13">
    <source>
        <dbReference type="ARBA" id="ARBA00034003"/>
    </source>
</evidence>
<evidence type="ECO:0000256" key="9">
    <source>
        <dbReference type="ARBA" id="ARBA00023172"/>
    </source>
</evidence>
<keyword evidence="3 14" id="KW-0436">Ligase</keyword>
<evidence type="ECO:0000256" key="11">
    <source>
        <dbReference type="ARBA" id="ARBA00023242"/>
    </source>
</evidence>
<gene>
    <name evidence="18" type="ORF">Syun_000730</name>
</gene>
<dbReference type="SUPFAM" id="SSF50249">
    <property type="entry name" value="Nucleic acid-binding proteins"/>
    <property type="match status" value="1"/>
</dbReference>
<dbReference type="EC" id="6.5.1.1" evidence="14"/>
<dbReference type="Proteomes" id="UP001420932">
    <property type="component" value="Unassembled WGS sequence"/>
</dbReference>
<dbReference type="InterPro" id="IPR000977">
    <property type="entry name" value="DNA_ligase_ATP-dep"/>
</dbReference>
<evidence type="ECO:0000256" key="6">
    <source>
        <dbReference type="ARBA" id="ARBA00022741"/>
    </source>
</evidence>
<dbReference type="FunFam" id="1.10.3260.10:FF:000001">
    <property type="entry name" value="DNA ligase"/>
    <property type="match status" value="1"/>
</dbReference>
<evidence type="ECO:0000313" key="18">
    <source>
        <dbReference type="EMBL" id="KAK9168590.1"/>
    </source>
</evidence>
<dbReference type="PROSITE" id="PS00697">
    <property type="entry name" value="DNA_LIGASE_A1"/>
    <property type="match status" value="1"/>
</dbReference>
<dbReference type="GO" id="GO:0003910">
    <property type="term" value="F:DNA ligase (ATP) activity"/>
    <property type="evidence" value="ECO:0007669"/>
    <property type="project" value="UniProtKB-EC"/>
</dbReference>
<dbReference type="Gene3D" id="1.10.3260.10">
    <property type="entry name" value="DNA ligase, ATP-dependent, N-terminal domain"/>
    <property type="match status" value="1"/>
</dbReference>
<dbReference type="InterPro" id="IPR036599">
    <property type="entry name" value="DNA_ligase_N_sf"/>
</dbReference>
<feature type="compositionally biased region" description="Basic and acidic residues" evidence="16">
    <location>
        <begin position="99"/>
        <end position="109"/>
    </location>
</feature>
<name>A0AAP0LDI9_9MAGN</name>
<keyword evidence="10 14" id="KW-0234">DNA repair</keyword>
<dbReference type="GO" id="GO:0006273">
    <property type="term" value="P:lagging strand elongation"/>
    <property type="evidence" value="ECO:0007669"/>
    <property type="project" value="TreeGrafter"/>
</dbReference>
<keyword evidence="19" id="KW-1185">Reference proteome</keyword>
<protein>
    <recommendedName>
        <fullName evidence="14">DNA ligase</fullName>
        <ecNumber evidence="14">6.5.1.1</ecNumber>
    </recommendedName>
</protein>
<dbReference type="GO" id="GO:0005634">
    <property type="term" value="C:nucleus"/>
    <property type="evidence" value="ECO:0007669"/>
    <property type="project" value="UniProtKB-SubCell"/>
</dbReference>
<dbReference type="Pfam" id="PF04679">
    <property type="entry name" value="DNA_ligase_A_C"/>
    <property type="match status" value="1"/>
</dbReference>
<keyword evidence="6 14" id="KW-0547">Nucleotide-binding</keyword>
<dbReference type="PANTHER" id="PTHR45674:SF4">
    <property type="entry name" value="DNA LIGASE 1"/>
    <property type="match status" value="1"/>
</dbReference>
<evidence type="ECO:0000256" key="16">
    <source>
        <dbReference type="SAM" id="MobiDB-lite"/>
    </source>
</evidence>
<evidence type="ECO:0000256" key="14">
    <source>
        <dbReference type="RuleBase" id="RU000617"/>
    </source>
</evidence>
<dbReference type="EMBL" id="JBBNAF010000001">
    <property type="protein sequence ID" value="KAK9168590.1"/>
    <property type="molecule type" value="Genomic_DNA"/>
</dbReference>
<dbReference type="SUPFAM" id="SSF117018">
    <property type="entry name" value="ATP-dependent DNA ligase DNA-binding domain"/>
    <property type="match status" value="1"/>
</dbReference>
<dbReference type="Pfam" id="PF01068">
    <property type="entry name" value="DNA_ligase_A_M"/>
    <property type="match status" value="1"/>
</dbReference>
<evidence type="ECO:0000256" key="7">
    <source>
        <dbReference type="ARBA" id="ARBA00022763"/>
    </source>
</evidence>
<keyword evidence="7 14" id="KW-0227">DNA damage</keyword>
<dbReference type="GO" id="GO:0003677">
    <property type="term" value="F:DNA binding"/>
    <property type="evidence" value="ECO:0007669"/>
    <property type="project" value="InterPro"/>
</dbReference>
<dbReference type="GO" id="GO:0005524">
    <property type="term" value="F:ATP binding"/>
    <property type="evidence" value="ECO:0007669"/>
    <property type="project" value="UniProtKB-KW"/>
</dbReference>
<evidence type="ECO:0000256" key="15">
    <source>
        <dbReference type="RuleBase" id="RU004196"/>
    </source>
</evidence>
<evidence type="ECO:0000256" key="3">
    <source>
        <dbReference type="ARBA" id="ARBA00022598"/>
    </source>
</evidence>
<dbReference type="SUPFAM" id="SSF56091">
    <property type="entry name" value="DNA ligase/mRNA capping enzyme, catalytic domain"/>
    <property type="match status" value="1"/>
</dbReference>
<feature type="domain" description="ATP-dependent DNA ligase family profile" evidence="17">
    <location>
        <begin position="506"/>
        <end position="608"/>
    </location>
</feature>
<evidence type="ECO:0000259" key="17">
    <source>
        <dbReference type="PROSITE" id="PS50160"/>
    </source>
</evidence>
<evidence type="ECO:0000256" key="4">
    <source>
        <dbReference type="ARBA" id="ARBA00022618"/>
    </source>
</evidence>
<dbReference type="FunFam" id="3.30.470.30:FF:000002">
    <property type="entry name" value="DNA ligase"/>
    <property type="match status" value="1"/>
</dbReference>
<evidence type="ECO:0000256" key="2">
    <source>
        <dbReference type="ARBA" id="ARBA00007572"/>
    </source>
</evidence>
<dbReference type="AlphaFoldDB" id="A0AAP0LDI9"/>
<dbReference type="GO" id="GO:0006310">
    <property type="term" value="P:DNA recombination"/>
    <property type="evidence" value="ECO:0007669"/>
    <property type="project" value="UniProtKB-KW"/>
</dbReference>
<keyword evidence="8 14" id="KW-0067">ATP-binding</keyword>
<proteinExistence type="inferred from homology"/>
<keyword evidence="9 14" id="KW-0233">DNA recombination</keyword>
<dbReference type="PROSITE" id="PS50160">
    <property type="entry name" value="DNA_LIGASE_A3"/>
    <property type="match status" value="1"/>
</dbReference>
<comment type="caution">
    <text evidence="18">The sequence shown here is derived from an EMBL/GenBank/DDBJ whole genome shotgun (WGS) entry which is preliminary data.</text>
</comment>
<dbReference type="GO" id="GO:0006281">
    <property type="term" value="P:DNA repair"/>
    <property type="evidence" value="ECO:0007669"/>
    <property type="project" value="UniProtKB-KW"/>
</dbReference>
<evidence type="ECO:0000313" key="19">
    <source>
        <dbReference type="Proteomes" id="UP001420932"/>
    </source>
</evidence>
<reference evidence="18 19" key="1">
    <citation type="submission" date="2024-01" db="EMBL/GenBank/DDBJ databases">
        <title>Genome assemblies of Stephania.</title>
        <authorList>
            <person name="Yang L."/>
        </authorList>
    </citation>
    <scope>NUCLEOTIDE SEQUENCE [LARGE SCALE GENOMIC DNA]</scope>
    <source>
        <strain evidence="18">YNDBR</strain>
        <tissue evidence="18">Leaf</tissue>
    </source>
</reference>
<dbReference type="Gene3D" id="3.30.470.30">
    <property type="entry name" value="DNA ligase/mRNA capping enzyme"/>
    <property type="match status" value="1"/>
</dbReference>
<evidence type="ECO:0000256" key="10">
    <source>
        <dbReference type="ARBA" id="ARBA00023204"/>
    </source>
</evidence>
<dbReference type="InterPro" id="IPR012309">
    <property type="entry name" value="DNA_ligase_ATP-dep_C"/>
</dbReference>
<evidence type="ECO:0000256" key="1">
    <source>
        <dbReference type="ARBA" id="ARBA00004123"/>
    </source>
</evidence>
<evidence type="ECO:0000256" key="12">
    <source>
        <dbReference type="ARBA" id="ARBA00023306"/>
    </source>
</evidence>
<evidence type="ECO:0000256" key="8">
    <source>
        <dbReference type="ARBA" id="ARBA00022840"/>
    </source>
</evidence>
<dbReference type="InterPro" id="IPR012340">
    <property type="entry name" value="NA-bd_OB-fold"/>
</dbReference>
<keyword evidence="5" id="KW-0235">DNA replication</keyword>
<dbReference type="GO" id="GO:0071897">
    <property type="term" value="P:DNA biosynthetic process"/>
    <property type="evidence" value="ECO:0007669"/>
    <property type="project" value="InterPro"/>
</dbReference>
<dbReference type="CDD" id="cd07900">
    <property type="entry name" value="Adenylation_DNA_ligase_I_Euk"/>
    <property type="match status" value="1"/>
</dbReference>
<organism evidence="18 19">
    <name type="scientific">Stephania yunnanensis</name>
    <dbReference type="NCBI Taxonomy" id="152371"/>
    <lineage>
        <taxon>Eukaryota</taxon>
        <taxon>Viridiplantae</taxon>
        <taxon>Streptophyta</taxon>
        <taxon>Embryophyta</taxon>
        <taxon>Tracheophyta</taxon>
        <taxon>Spermatophyta</taxon>
        <taxon>Magnoliopsida</taxon>
        <taxon>Ranunculales</taxon>
        <taxon>Menispermaceae</taxon>
        <taxon>Menispermoideae</taxon>
        <taxon>Cissampelideae</taxon>
        <taxon>Stephania</taxon>
    </lineage>
</organism>
<dbReference type="CDD" id="cd07969">
    <property type="entry name" value="OBF_DNA_ligase_I"/>
    <property type="match status" value="1"/>
</dbReference>
<keyword evidence="4" id="KW-0132">Cell division</keyword>
<sequence>MLQFTRLPHHSSPIISSSLLKPSLAFLFFSSSSKLPNPNPNMSAKRSIADVLMAPARAAAQKKKLKALEQDSASVAAATTEQTVDKNTPRSSPLKKSKTVAEGDAKKLSDQANELSAKTDKKRDDGVLNLDEEIAQLKKKAAEFKPRSSAFWKDGEHVPFLFLARAFDLISKESSRIAITDILCNVFRTVIVTSPGDLISLVYLSANRIAPAHEGIELGIGDASLIRALAETCGRKEEHIKNQLKILGDLGLVAKASRSSQKVMFKPPPLTVVKVLETFRTIAKESGKDSQDKKRNHIKGLLVAATDCEPQYLIRLLQSKLRIGLAEQTLLVALGQAAVFSEKQSPSSELQSSLEEAAKIMKQVYSVLPVYDKIIPAFLSGGVMNLPDACSFTLGVPIGPMLAKPTKGVSEILDKFQDTEFTCEYKYDGERAQVHYMEDGSVEIYSRNAERNTNKFPDVVDSVGRFKKSSVKSFVLDCEVVAFDREKKKILPFQVLSTRARKGVILSDITVKVCIFAFDILFLNGQSLLQEQLKVRRELLYNSFDEVPGEFHFATAITSNDLEEIQKFLETAVNSSIGDSLDLVPIAAFHGRGKRTGVYGAFLLACYDDKNDEYQSICKIGTGFSEAMLEERSASLRPKVISKPKQYYRYGETMNPDVWFEPTEVWEVKAADLSISPVHQAAVGDVDPNKGISLRFPRLLRVRDDKNPEQASTADQVAEMYRAQKFNHSNNQDEEED</sequence>
<dbReference type="Gene3D" id="3.30.1490.70">
    <property type="match status" value="1"/>
</dbReference>
<dbReference type="InterPro" id="IPR016059">
    <property type="entry name" value="DNA_ligase_ATP-dep_CS"/>
</dbReference>
<comment type="subcellular location">
    <subcellularLocation>
        <location evidence="1">Nucleus</location>
    </subcellularLocation>
</comment>
<keyword evidence="11" id="KW-0539">Nucleus</keyword>
<dbReference type="PANTHER" id="PTHR45674">
    <property type="entry name" value="DNA LIGASE 1/3 FAMILY MEMBER"/>
    <property type="match status" value="1"/>
</dbReference>
<comment type="similarity">
    <text evidence="2 15">Belongs to the ATP-dependent DNA ligase family.</text>
</comment>
<accession>A0AAP0LDI9</accession>
<dbReference type="InterPro" id="IPR050191">
    <property type="entry name" value="ATP-dep_DNA_ligase"/>
</dbReference>
<dbReference type="InterPro" id="IPR012310">
    <property type="entry name" value="DNA_ligase_ATP-dep_cent"/>
</dbReference>